<dbReference type="RefSeq" id="WP_106393967.1">
    <property type="nucleotide sequence ID" value="NZ_PVNK01000204.1"/>
</dbReference>
<dbReference type="PROSITE" id="PS51257">
    <property type="entry name" value="PROKAR_LIPOPROTEIN"/>
    <property type="match status" value="1"/>
</dbReference>
<dbReference type="InterPro" id="IPR036737">
    <property type="entry name" value="OmpA-like_sf"/>
</dbReference>
<organism evidence="5 6">
    <name type="scientific">Enhygromyxa salina</name>
    <dbReference type="NCBI Taxonomy" id="215803"/>
    <lineage>
        <taxon>Bacteria</taxon>
        <taxon>Pseudomonadati</taxon>
        <taxon>Myxococcota</taxon>
        <taxon>Polyangia</taxon>
        <taxon>Nannocystales</taxon>
        <taxon>Nannocystaceae</taxon>
        <taxon>Enhygromyxa</taxon>
    </lineage>
</organism>
<evidence type="ECO:0000313" key="5">
    <source>
        <dbReference type="EMBL" id="PRP92802.1"/>
    </source>
</evidence>
<dbReference type="CDD" id="cd07185">
    <property type="entry name" value="OmpA_C-like"/>
    <property type="match status" value="1"/>
</dbReference>
<dbReference type="OrthoDB" id="5292153at2"/>
<feature type="signal peptide" evidence="3">
    <location>
        <begin position="1"/>
        <end position="21"/>
    </location>
</feature>
<reference evidence="5 6" key="1">
    <citation type="submission" date="2018-03" db="EMBL/GenBank/DDBJ databases">
        <title>Draft Genome Sequences of the Obligatory Marine Myxobacteria Enhygromyxa salina SWB005.</title>
        <authorList>
            <person name="Poehlein A."/>
            <person name="Moghaddam J.A."/>
            <person name="Harms H."/>
            <person name="Alanjari M."/>
            <person name="Koenig G.M."/>
            <person name="Daniel R."/>
            <person name="Schaeberle T.F."/>
        </authorList>
    </citation>
    <scope>NUCLEOTIDE SEQUENCE [LARGE SCALE GENOMIC DNA]</scope>
    <source>
        <strain evidence="5 6">SWB005</strain>
    </source>
</reference>
<proteinExistence type="predicted"/>
<evidence type="ECO:0000256" key="1">
    <source>
        <dbReference type="PROSITE-ProRule" id="PRU00473"/>
    </source>
</evidence>
<keyword evidence="6" id="KW-1185">Reference proteome</keyword>
<name>A0A2S9XIX6_9BACT</name>
<accession>A0A2S9XIX6</accession>
<dbReference type="Pfam" id="PF00691">
    <property type="entry name" value="OmpA"/>
    <property type="match status" value="1"/>
</dbReference>
<sequence length="244" mass="26780">MFRSSFLLVALLSLAGCVAQAEYESALTDLDTARKAHAGLQSELAACHDQLAAAESDFEARLADQLAATQDELAELRRQREAAEKRLEAFRQLNEKLAELIAAGELEVYVRNGLPVIALPSEVLFAVGKAELSNKGLESLEKVGAALSSMKDQRIQVSGHTDNQPTKKSKWADNWQLSTERALTVTRFLIEQGVVPEHLSAAGYAEFDPVAKNTKTGRKKNRRIELVLLPDLTELTPIIEDAED</sequence>
<evidence type="ECO:0000256" key="2">
    <source>
        <dbReference type="SAM" id="Coils"/>
    </source>
</evidence>
<dbReference type="AlphaFoldDB" id="A0A2S9XIX6"/>
<dbReference type="InterPro" id="IPR050330">
    <property type="entry name" value="Bact_OuterMem_StrucFunc"/>
</dbReference>
<dbReference type="Proteomes" id="UP000237968">
    <property type="component" value="Unassembled WGS sequence"/>
</dbReference>
<dbReference type="PROSITE" id="PS51123">
    <property type="entry name" value="OMPA_2"/>
    <property type="match status" value="1"/>
</dbReference>
<dbReference type="PANTHER" id="PTHR30329:SF20">
    <property type="entry name" value="EXPORTED PROTEIN"/>
    <property type="match status" value="1"/>
</dbReference>
<dbReference type="InterPro" id="IPR006665">
    <property type="entry name" value="OmpA-like"/>
</dbReference>
<dbReference type="PANTHER" id="PTHR30329">
    <property type="entry name" value="STATOR ELEMENT OF FLAGELLAR MOTOR COMPLEX"/>
    <property type="match status" value="1"/>
</dbReference>
<dbReference type="Gene3D" id="3.30.1330.60">
    <property type="entry name" value="OmpA-like domain"/>
    <property type="match status" value="1"/>
</dbReference>
<keyword evidence="2" id="KW-0175">Coiled coil</keyword>
<dbReference type="EMBL" id="PVNK01000204">
    <property type="protein sequence ID" value="PRP92802.1"/>
    <property type="molecule type" value="Genomic_DNA"/>
</dbReference>
<evidence type="ECO:0000256" key="3">
    <source>
        <dbReference type="SAM" id="SignalP"/>
    </source>
</evidence>
<evidence type="ECO:0000313" key="6">
    <source>
        <dbReference type="Proteomes" id="UP000237968"/>
    </source>
</evidence>
<feature type="coiled-coil region" evidence="2">
    <location>
        <begin position="59"/>
        <end position="100"/>
    </location>
</feature>
<gene>
    <name evidence="5" type="primary">arfA</name>
    <name evidence="5" type="ORF">ENSA5_47150</name>
</gene>
<comment type="caution">
    <text evidence="5">The sequence shown here is derived from an EMBL/GenBank/DDBJ whole genome shotgun (WGS) entry which is preliminary data.</text>
</comment>
<protein>
    <submittedName>
        <fullName evidence="5">Peptidoglycan-binding protein ArfA</fullName>
    </submittedName>
</protein>
<keyword evidence="3" id="KW-0732">Signal</keyword>
<feature type="domain" description="OmpA-like" evidence="4">
    <location>
        <begin position="112"/>
        <end position="232"/>
    </location>
</feature>
<evidence type="ECO:0000259" key="4">
    <source>
        <dbReference type="PROSITE" id="PS51123"/>
    </source>
</evidence>
<dbReference type="SUPFAM" id="SSF103088">
    <property type="entry name" value="OmpA-like"/>
    <property type="match status" value="1"/>
</dbReference>
<keyword evidence="1" id="KW-0472">Membrane</keyword>
<feature type="chain" id="PRO_5015430496" evidence="3">
    <location>
        <begin position="22"/>
        <end position="244"/>
    </location>
</feature>
<dbReference type="GO" id="GO:0016020">
    <property type="term" value="C:membrane"/>
    <property type="evidence" value="ECO:0007669"/>
    <property type="project" value="UniProtKB-UniRule"/>
</dbReference>